<dbReference type="InterPro" id="IPR000644">
    <property type="entry name" value="CBS_dom"/>
</dbReference>
<dbReference type="SUPFAM" id="SSF53697">
    <property type="entry name" value="SIS domain"/>
    <property type="match status" value="1"/>
</dbReference>
<dbReference type="InterPro" id="IPR046348">
    <property type="entry name" value="SIS_dom_sf"/>
</dbReference>
<dbReference type="Gene3D" id="3.10.580.10">
    <property type="entry name" value="CBS-domain"/>
    <property type="match status" value="1"/>
</dbReference>
<dbReference type="GO" id="GO:0097367">
    <property type="term" value="F:carbohydrate derivative binding"/>
    <property type="evidence" value="ECO:0007669"/>
    <property type="project" value="InterPro"/>
</dbReference>
<dbReference type="InterPro" id="IPR050986">
    <property type="entry name" value="GutQ/KpsF_isomerases"/>
</dbReference>
<dbReference type="Pfam" id="PF01380">
    <property type="entry name" value="SIS"/>
    <property type="match status" value="1"/>
</dbReference>
<gene>
    <name evidence="2" type="ORF">METZ01_LOCUS174757</name>
</gene>
<dbReference type="Gene3D" id="3.40.50.10490">
    <property type="entry name" value="Glucose-6-phosphate isomerase like protein, domain 1"/>
    <property type="match status" value="1"/>
</dbReference>
<feature type="domain" description="SIS" evidence="1">
    <location>
        <begin position="1"/>
        <end position="95"/>
    </location>
</feature>
<dbReference type="PANTHER" id="PTHR42745:SF1">
    <property type="entry name" value="ARABINOSE 5-PHOSPHATE ISOMERASE KDSD"/>
    <property type="match status" value="1"/>
</dbReference>
<feature type="non-terminal residue" evidence="2">
    <location>
        <position position="222"/>
    </location>
</feature>
<protein>
    <recommendedName>
        <fullName evidence="1">SIS domain-containing protein</fullName>
    </recommendedName>
</protein>
<dbReference type="GO" id="GO:1901135">
    <property type="term" value="P:carbohydrate derivative metabolic process"/>
    <property type="evidence" value="ECO:0007669"/>
    <property type="project" value="InterPro"/>
</dbReference>
<organism evidence="2">
    <name type="scientific">marine metagenome</name>
    <dbReference type="NCBI Taxonomy" id="408172"/>
    <lineage>
        <taxon>unclassified sequences</taxon>
        <taxon>metagenomes</taxon>
        <taxon>ecological metagenomes</taxon>
    </lineage>
</organism>
<dbReference type="InterPro" id="IPR001347">
    <property type="entry name" value="SIS_dom"/>
</dbReference>
<dbReference type="PROSITE" id="PS51464">
    <property type="entry name" value="SIS"/>
    <property type="match status" value="1"/>
</dbReference>
<sequence length="222" mass="24182">MGRITSNDVLILISFSGETSELKNIIQYANRNKKITLIGIVSKKKSLLYKASDVKILIPDVKEAGPGGIVPTSSTIMQLSIGDALAIATMKHKKFGQLDFKKFHPSGSLGAKLKTVEDLMLTGNKIPFINENLIMKNALKIISNKKLGILVVRNGKKSTSGIITDGQIRRASQKNNNLQSLKVKEIMTLNPISINQDMLAAKALSLMNVKKITSLCVHGKKS</sequence>
<evidence type="ECO:0000313" key="2">
    <source>
        <dbReference type="EMBL" id="SVB21903.1"/>
    </source>
</evidence>
<dbReference type="InterPro" id="IPR046342">
    <property type="entry name" value="CBS_dom_sf"/>
</dbReference>
<dbReference type="PANTHER" id="PTHR42745">
    <property type="match status" value="1"/>
</dbReference>
<dbReference type="EMBL" id="UINC01033125">
    <property type="protein sequence ID" value="SVB21903.1"/>
    <property type="molecule type" value="Genomic_DNA"/>
</dbReference>
<dbReference type="CDD" id="cd04604">
    <property type="entry name" value="CBS_pair_SIS_assoc"/>
    <property type="match status" value="1"/>
</dbReference>
<proteinExistence type="predicted"/>
<accession>A0A382C9E0</accession>
<name>A0A382C9E0_9ZZZZ</name>
<reference evidence="2" key="1">
    <citation type="submission" date="2018-05" db="EMBL/GenBank/DDBJ databases">
        <authorList>
            <person name="Lanie J.A."/>
            <person name="Ng W.-L."/>
            <person name="Kazmierczak K.M."/>
            <person name="Andrzejewski T.M."/>
            <person name="Davidsen T.M."/>
            <person name="Wayne K.J."/>
            <person name="Tettelin H."/>
            <person name="Glass J.I."/>
            <person name="Rusch D."/>
            <person name="Podicherti R."/>
            <person name="Tsui H.-C.T."/>
            <person name="Winkler M.E."/>
        </authorList>
    </citation>
    <scope>NUCLEOTIDE SEQUENCE</scope>
</reference>
<dbReference type="Pfam" id="PF00571">
    <property type="entry name" value="CBS"/>
    <property type="match status" value="2"/>
</dbReference>
<evidence type="ECO:0000259" key="1">
    <source>
        <dbReference type="PROSITE" id="PS51464"/>
    </source>
</evidence>
<dbReference type="AlphaFoldDB" id="A0A382C9E0"/>